<keyword evidence="6" id="KW-0238">DNA-binding</keyword>
<reference evidence="12" key="1">
    <citation type="journal article" date="2019" name="Int. J. Syst. Evol. Microbiol.">
        <title>The Global Catalogue of Microorganisms (GCM) 10K type strain sequencing project: providing services to taxonomists for standard genome sequencing and annotation.</title>
        <authorList>
            <consortium name="The Broad Institute Genomics Platform"/>
            <consortium name="The Broad Institute Genome Sequencing Center for Infectious Disease"/>
            <person name="Wu L."/>
            <person name="Ma J."/>
        </authorList>
    </citation>
    <scope>NUCLEOTIDE SEQUENCE [LARGE SCALE GENOMIC DNA]</scope>
    <source>
        <strain evidence="12">CCUG 59129</strain>
    </source>
</reference>
<dbReference type="RefSeq" id="WP_377561804.1">
    <property type="nucleotide sequence ID" value="NZ_JBHTJZ010000004.1"/>
</dbReference>
<dbReference type="SMART" id="SM00342">
    <property type="entry name" value="HTH_ARAC"/>
    <property type="match status" value="1"/>
</dbReference>
<keyword evidence="3 8" id="KW-0597">Phosphoprotein</keyword>
<dbReference type="InterPro" id="IPR018060">
    <property type="entry name" value="HTH_AraC"/>
</dbReference>
<name>A0ABW3HKY9_9BACL</name>
<organism evidence="11 12">
    <name type="scientific">Paenibacillus chungangensis</name>
    <dbReference type="NCBI Taxonomy" id="696535"/>
    <lineage>
        <taxon>Bacteria</taxon>
        <taxon>Bacillati</taxon>
        <taxon>Bacillota</taxon>
        <taxon>Bacilli</taxon>
        <taxon>Bacillales</taxon>
        <taxon>Paenibacillaceae</taxon>
        <taxon>Paenibacillus</taxon>
    </lineage>
</organism>
<evidence type="ECO:0000256" key="1">
    <source>
        <dbReference type="ARBA" id="ARBA00004496"/>
    </source>
</evidence>
<dbReference type="InterPro" id="IPR018062">
    <property type="entry name" value="HTH_AraC-typ_CS"/>
</dbReference>
<dbReference type="Pfam" id="PF12833">
    <property type="entry name" value="HTH_18"/>
    <property type="match status" value="1"/>
</dbReference>
<evidence type="ECO:0000256" key="6">
    <source>
        <dbReference type="ARBA" id="ARBA00023125"/>
    </source>
</evidence>
<gene>
    <name evidence="11" type="ORF">ACFQ2I_01995</name>
</gene>
<dbReference type="PANTHER" id="PTHR42713">
    <property type="entry name" value="HISTIDINE KINASE-RELATED"/>
    <property type="match status" value="1"/>
</dbReference>
<dbReference type="InterPro" id="IPR011006">
    <property type="entry name" value="CheY-like_superfamily"/>
</dbReference>
<evidence type="ECO:0000256" key="7">
    <source>
        <dbReference type="ARBA" id="ARBA00023163"/>
    </source>
</evidence>
<accession>A0ABW3HKY9</accession>
<evidence type="ECO:0000256" key="3">
    <source>
        <dbReference type="ARBA" id="ARBA00022553"/>
    </source>
</evidence>
<evidence type="ECO:0000313" key="12">
    <source>
        <dbReference type="Proteomes" id="UP001596989"/>
    </source>
</evidence>
<keyword evidence="2" id="KW-0963">Cytoplasm</keyword>
<evidence type="ECO:0000256" key="2">
    <source>
        <dbReference type="ARBA" id="ARBA00022490"/>
    </source>
</evidence>
<dbReference type="PROSITE" id="PS00041">
    <property type="entry name" value="HTH_ARAC_FAMILY_1"/>
    <property type="match status" value="1"/>
</dbReference>
<feature type="domain" description="Response regulatory" evidence="10">
    <location>
        <begin position="3"/>
        <end position="120"/>
    </location>
</feature>
<dbReference type="Pfam" id="PF00072">
    <property type="entry name" value="Response_reg"/>
    <property type="match status" value="1"/>
</dbReference>
<feature type="domain" description="HTH araC/xylS-type" evidence="9">
    <location>
        <begin position="370"/>
        <end position="468"/>
    </location>
</feature>
<dbReference type="InterPro" id="IPR009057">
    <property type="entry name" value="Homeodomain-like_sf"/>
</dbReference>
<evidence type="ECO:0000259" key="10">
    <source>
        <dbReference type="PROSITE" id="PS50110"/>
    </source>
</evidence>
<evidence type="ECO:0000313" key="11">
    <source>
        <dbReference type="EMBL" id="MFD0958155.1"/>
    </source>
</evidence>
<dbReference type="Gene3D" id="1.10.10.60">
    <property type="entry name" value="Homeodomain-like"/>
    <property type="match status" value="2"/>
</dbReference>
<evidence type="ECO:0000256" key="8">
    <source>
        <dbReference type="PROSITE-ProRule" id="PRU00169"/>
    </source>
</evidence>
<dbReference type="InterPro" id="IPR051552">
    <property type="entry name" value="HptR"/>
</dbReference>
<evidence type="ECO:0000259" key="9">
    <source>
        <dbReference type="PROSITE" id="PS01124"/>
    </source>
</evidence>
<dbReference type="PROSITE" id="PS01124">
    <property type="entry name" value="HTH_ARAC_FAMILY_2"/>
    <property type="match status" value="1"/>
</dbReference>
<dbReference type="EMBL" id="JBHTJZ010000004">
    <property type="protein sequence ID" value="MFD0958155.1"/>
    <property type="molecule type" value="Genomic_DNA"/>
</dbReference>
<dbReference type="Proteomes" id="UP001596989">
    <property type="component" value="Unassembled WGS sequence"/>
</dbReference>
<evidence type="ECO:0000256" key="4">
    <source>
        <dbReference type="ARBA" id="ARBA00023012"/>
    </source>
</evidence>
<comment type="subcellular location">
    <subcellularLocation>
        <location evidence="1">Cytoplasm</location>
    </subcellularLocation>
</comment>
<keyword evidence="12" id="KW-1185">Reference proteome</keyword>
<proteinExistence type="predicted"/>
<keyword evidence="5" id="KW-0805">Transcription regulation</keyword>
<dbReference type="Gene3D" id="3.40.50.2300">
    <property type="match status" value="1"/>
</dbReference>
<comment type="caution">
    <text evidence="11">The sequence shown here is derived from an EMBL/GenBank/DDBJ whole genome shotgun (WGS) entry which is preliminary data.</text>
</comment>
<dbReference type="InterPro" id="IPR001789">
    <property type="entry name" value="Sig_transdc_resp-reg_receiver"/>
</dbReference>
<evidence type="ECO:0000256" key="5">
    <source>
        <dbReference type="ARBA" id="ARBA00023015"/>
    </source>
</evidence>
<feature type="modified residue" description="4-aspartylphosphate" evidence="8">
    <location>
        <position position="55"/>
    </location>
</feature>
<keyword evidence="7" id="KW-0804">Transcription</keyword>
<protein>
    <submittedName>
        <fullName evidence="11">Response regulator</fullName>
    </submittedName>
</protein>
<dbReference type="SUPFAM" id="SSF52172">
    <property type="entry name" value="CheY-like"/>
    <property type="match status" value="1"/>
</dbReference>
<sequence>MYRVMLIDDEKWVVKSLKNSIDWHSLGFEIIAEAFNGEDGYEKIKQLTPDLVFTDIRMPGMDGLEVMRRVTEWNRDISFVITSGYKTFHYAKKAIQYGALDYCLKPFDEEEIMEVLRVYKRKVQVYGANLQIELLHLLQENDASTYPRMKDIMRRLGLPWDGSAGVTALVAVGVCSLPHLNSMPHLVLQTGLNKRLYLMEGDRTEVLYERFSAFLPDAITGIGIGTCAHDIEGLVQAIGEANTAAHHFFIAGHAGCWRAVSQESRLDALKEILWNLRRTQNMNNIALFVEKGKELQESSCFTVRNALSLYHLVLSSLYQLDEEQLLTYEELVGRFHDLEGLYDYIKSLLTEHYSHTSPATELVSQNSTFHRIVTFVDDHFRENISLQSVSEQLDLNLSYISQLFRKESKETFLQYLTKKRIAYACELLVTTQTTVQEISELAGYMDYFHFAKTFKRSTGQTATQYREAHSIG</sequence>
<dbReference type="CDD" id="cd17536">
    <property type="entry name" value="REC_YesN-like"/>
    <property type="match status" value="1"/>
</dbReference>
<dbReference type="PROSITE" id="PS50110">
    <property type="entry name" value="RESPONSE_REGULATORY"/>
    <property type="match status" value="1"/>
</dbReference>
<keyword evidence="4" id="KW-0902">Two-component regulatory system</keyword>
<dbReference type="SUPFAM" id="SSF46689">
    <property type="entry name" value="Homeodomain-like"/>
    <property type="match status" value="1"/>
</dbReference>
<dbReference type="SMART" id="SM00448">
    <property type="entry name" value="REC"/>
    <property type="match status" value="1"/>
</dbReference>
<dbReference type="PANTHER" id="PTHR42713:SF3">
    <property type="entry name" value="TRANSCRIPTIONAL REGULATORY PROTEIN HPTR"/>
    <property type="match status" value="1"/>
</dbReference>